<proteinExistence type="predicted"/>
<keyword evidence="2" id="KW-0547">Nucleotide-binding</keyword>
<dbReference type="GO" id="GO:0016887">
    <property type="term" value="F:ATP hydrolysis activity"/>
    <property type="evidence" value="ECO:0007669"/>
    <property type="project" value="InterPro"/>
</dbReference>
<dbReference type="PANTHER" id="PTHR43875">
    <property type="entry name" value="MALTODEXTRIN IMPORT ATP-BINDING PROTEIN MSMX"/>
    <property type="match status" value="1"/>
</dbReference>
<evidence type="ECO:0000256" key="3">
    <source>
        <dbReference type="ARBA" id="ARBA00022840"/>
    </source>
</evidence>
<dbReference type="GO" id="GO:0008643">
    <property type="term" value="P:carbohydrate transport"/>
    <property type="evidence" value="ECO:0007669"/>
    <property type="project" value="InterPro"/>
</dbReference>
<dbReference type="InterPro" id="IPR003439">
    <property type="entry name" value="ABC_transporter-like_ATP-bd"/>
</dbReference>
<dbReference type="InterPro" id="IPR003593">
    <property type="entry name" value="AAA+_ATPase"/>
</dbReference>
<dbReference type="GO" id="GO:0140359">
    <property type="term" value="F:ABC-type transporter activity"/>
    <property type="evidence" value="ECO:0007669"/>
    <property type="project" value="InterPro"/>
</dbReference>
<evidence type="ECO:0000256" key="2">
    <source>
        <dbReference type="ARBA" id="ARBA00022741"/>
    </source>
</evidence>
<dbReference type="Pfam" id="PF17912">
    <property type="entry name" value="OB_MalK"/>
    <property type="match status" value="1"/>
</dbReference>
<dbReference type="SUPFAM" id="SSF52540">
    <property type="entry name" value="P-loop containing nucleoside triphosphate hydrolases"/>
    <property type="match status" value="1"/>
</dbReference>
<dbReference type="GO" id="GO:0005524">
    <property type="term" value="F:ATP binding"/>
    <property type="evidence" value="ECO:0007669"/>
    <property type="project" value="UniProtKB-KW"/>
</dbReference>
<accession>A0A9D0YUS2</accession>
<dbReference type="PANTHER" id="PTHR43875:SF1">
    <property type="entry name" value="OSMOPROTECTIVE COMPOUNDS UPTAKE ATP-BINDING PROTEIN GGTA"/>
    <property type="match status" value="1"/>
</dbReference>
<dbReference type="InterPro" id="IPR040582">
    <property type="entry name" value="OB_MalK-like"/>
</dbReference>
<evidence type="ECO:0000313" key="6">
    <source>
        <dbReference type="Proteomes" id="UP000886819"/>
    </source>
</evidence>
<dbReference type="CDD" id="cd03301">
    <property type="entry name" value="ABC_MalK_N"/>
    <property type="match status" value="1"/>
</dbReference>
<reference evidence="5" key="2">
    <citation type="journal article" date="2021" name="PeerJ">
        <title>Extensive microbial diversity within the chicken gut microbiome revealed by metagenomics and culture.</title>
        <authorList>
            <person name="Gilroy R."/>
            <person name="Ravi A."/>
            <person name="Getino M."/>
            <person name="Pursley I."/>
            <person name="Horton D.L."/>
            <person name="Alikhan N.F."/>
            <person name="Baker D."/>
            <person name="Gharbi K."/>
            <person name="Hall N."/>
            <person name="Watson M."/>
            <person name="Adriaenssens E.M."/>
            <person name="Foster-Nyarko E."/>
            <person name="Jarju S."/>
            <person name="Secka A."/>
            <person name="Antonio M."/>
            <person name="Oren A."/>
            <person name="Chaudhuri R.R."/>
            <person name="La Ragione R."/>
            <person name="Hildebrand F."/>
            <person name="Pallen M.J."/>
        </authorList>
    </citation>
    <scope>NUCLEOTIDE SEQUENCE</scope>
    <source>
        <strain evidence="5">ChiHile30-977</strain>
    </source>
</reference>
<feature type="domain" description="ABC transporter" evidence="4">
    <location>
        <begin position="4"/>
        <end position="246"/>
    </location>
</feature>
<reference evidence="5" key="1">
    <citation type="submission" date="2020-10" db="EMBL/GenBank/DDBJ databases">
        <authorList>
            <person name="Gilroy R."/>
        </authorList>
    </citation>
    <scope>NUCLEOTIDE SEQUENCE</scope>
    <source>
        <strain evidence="5">ChiHile30-977</strain>
    </source>
</reference>
<dbReference type="FunFam" id="3.40.50.300:FF:000042">
    <property type="entry name" value="Maltose/maltodextrin ABC transporter, ATP-binding protein"/>
    <property type="match status" value="1"/>
</dbReference>
<dbReference type="InterPro" id="IPR047641">
    <property type="entry name" value="ABC_transpr_MalK/UgpC-like"/>
</dbReference>
<dbReference type="Gene3D" id="3.40.50.300">
    <property type="entry name" value="P-loop containing nucleotide triphosphate hydrolases"/>
    <property type="match status" value="1"/>
</dbReference>
<dbReference type="Gene3D" id="2.40.50.100">
    <property type="match status" value="1"/>
</dbReference>
<name>A0A9D0YUS2_9FIRM</name>
<dbReference type="AlphaFoldDB" id="A0A9D0YUS2"/>
<organism evidence="5 6">
    <name type="scientific">Candidatus Avichristensenella intestinipullorum</name>
    <dbReference type="NCBI Taxonomy" id="2840693"/>
    <lineage>
        <taxon>Bacteria</taxon>
        <taxon>Bacillati</taxon>
        <taxon>Bacillota</taxon>
        <taxon>Clostridia</taxon>
        <taxon>Candidatus Avichristensenella</taxon>
    </lineage>
</organism>
<dbReference type="InterPro" id="IPR027417">
    <property type="entry name" value="P-loop_NTPase"/>
</dbReference>
<dbReference type="Proteomes" id="UP000886819">
    <property type="component" value="Unassembled WGS sequence"/>
</dbReference>
<dbReference type="InterPro" id="IPR012340">
    <property type="entry name" value="NA-bd_OB-fold"/>
</dbReference>
<comment type="caution">
    <text evidence="5">The sequence shown here is derived from an EMBL/GenBank/DDBJ whole genome shotgun (WGS) entry which is preliminary data.</text>
</comment>
<evidence type="ECO:0000313" key="5">
    <source>
        <dbReference type="EMBL" id="HIQ62492.1"/>
    </source>
</evidence>
<dbReference type="PROSITE" id="PS00211">
    <property type="entry name" value="ABC_TRANSPORTER_1"/>
    <property type="match status" value="1"/>
</dbReference>
<keyword evidence="1" id="KW-0813">Transport</keyword>
<evidence type="ECO:0000256" key="1">
    <source>
        <dbReference type="ARBA" id="ARBA00022448"/>
    </source>
</evidence>
<evidence type="ECO:0000259" key="4">
    <source>
        <dbReference type="PROSITE" id="PS50893"/>
    </source>
</evidence>
<gene>
    <name evidence="5" type="ORF">IAA66_02760</name>
</gene>
<dbReference type="InterPro" id="IPR008995">
    <property type="entry name" value="Mo/tungstate-bd_C_term_dom"/>
</dbReference>
<dbReference type="InterPro" id="IPR015855">
    <property type="entry name" value="ABC_transpr_MalK-like"/>
</dbReference>
<dbReference type="Gene3D" id="2.40.50.140">
    <property type="entry name" value="Nucleic acid-binding proteins"/>
    <property type="match status" value="1"/>
</dbReference>
<dbReference type="PROSITE" id="PS50893">
    <property type="entry name" value="ABC_TRANSPORTER_2"/>
    <property type="match status" value="1"/>
</dbReference>
<sequence>MASISIKDLSVSYNRGKTYVLDKLNLEVQDGEFCVFLGPSGCGKSTAMHCIAGLLHPVHGEIRFGDDVMTSASGQGKDKTFVPPQERNIAMVFQEYALYPNMTVRENMSFALKTKKAPKEEVQRRVDYMARMLSIEQLLDRRPAELSGGQRQRVALGRALVRDPQVFLLDEPLGNLDAKLRDQVRYELKKIQLQLGITTIYVTHDQTEAMTMADRIVLLKDGRIMQQGTPDDLYDHPANEFVAGFLGTPQINLFSCTVRRGDGGALTLDAGDFCLAVPDALKASLEGYADRKVDLGVRPSDFELAAGGENAIHAHVDSIEPLGDAYLIYVRVGEKVVVFKYTGEQKPTEKELSLVPNLAKLHLFDPETQNRINA</sequence>
<dbReference type="SMART" id="SM00382">
    <property type="entry name" value="AAA"/>
    <property type="match status" value="1"/>
</dbReference>
<dbReference type="EMBL" id="DVFI01000037">
    <property type="protein sequence ID" value="HIQ62492.1"/>
    <property type="molecule type" value="Genomic_DNA"/>
</dbReference>
<keyword evidence="3 5" id="KW-0067">ATP-binding</keyword>
<dbReference type="InterPro" id="IPR017871">
    <property type="entry name" value="ABC_transporter-like_CS"/>
</dbReference>
<protein>
    <submittedName>
        <fullName evidence="5">ABC transporter ATP-binding protein</fullName>
    </submittedName>
</protein>
<dbReference type="GO" id="GO:0055052">
    <property type="term" value="C:ATP-binding cassette (ABC) transporter complex, substrate-binding subunit-containing"/>
    <property type="evidence" value="ECO:0007669"/>
    <property type="project" value="TreeGrafter"/>
</dbReference>
<dbReference type="SUPFAM" id="SSF50331">
    <property type="entry name" value="MOP-like"/>
    <property type="match status" value="1"/>
</dbReference>
<dbReference type="Pfam" id="PF00005">
    <property type="entry name" value="ABC_tran"/>
    <property type="match status" value="1"/>
</dbReference>